<reference evidence="2" key="1">
    <citation type="submission" date="2017-11" db="EMBL/GenBank/DDBJ databases">
        <title>Complete Genome of Klebsiella pneumoniae Myophage May.</title>
        <authorList>
            <person name="Nguyen K."/>
            <person name="Bonasera R."/>
            <person name="Gill J.J."/>
            <person name="Liu M."/>
        </authorList>
    </citation>
    <scope>NUCLEOTIDE SEQUENCE [LARGE SCALE GENOMIC DNA]</scope>
</reference>
<evidence type="ECO:0000313" key="1">
    <source>
        <dbReference type="EMBL" id="AUG88060.1"/>
    </source>
</evidence>
<keyword evidence="2" id="KW-1185">Reference proteome</keyword>
<proteinExistence type="predicted"/>
<dbReference type="EMBL" id="MG428991">
    <property type="protein sequence ID" value="AUG88060.1"/>
    <property type="molecule type" value="Genomic_DNA"/>
</dbReference>
<sequence>MYQTLLLIPGQPGKLLEHDSKVEAENILRNVKEAAAWHQGGEVTAIPLNYTVTPQRTFFIDIADVPEEEKEKLVESIKKFIGEKLTKFEGKA</sequence>
<name>A0A2H5BNZ8_9CAUD</name>
<accession>A0A2H5BNZ8</accession>
<gene>
    <name evidence="1" type="ORF">CPT_May_146</name>
</gene>
<reference evidence="1 2" key="2">
    <citation type="journal article" date="2019" name="Microbiol. Resour. Announc.">
        <title>Complete Genome Sequence of Klebsiella pneumoniae Myophage May.</title>
        <authorList>
            <person name="Nguyen K.T."/>
            <person name="Bonasera R."/>
            <person name="Benson G."/>
            <person name="Hernandez-Morales A.C."/>
            <person name="Gill J.J."/>
            <person name="Liu M."/>
        </authorList>
    </citation>
    <scope>NUCLEOTIDE SEQUENCE [LARGE SCALE GENOMIC DNA]</scope>
</reference>
<dbReference type="Proteomes" id="UP000241345">
    <property type="component" value="Segment"/>
</dbReference>
<protein>
    <submittedName>
        <fullName evidence="1">Uncharacterized protein</fullName>
    </submittedName>
</protein>
<evidence type="ECO:0000313" key="2">
    <source>
        <dbReference type="Proteomes" id="UP000241345"/>
    </source>
</evidence>
<organism evidence="1 2">
    <name type="scientific">Klebsiella phage May</name>
    <dbReference type="NCBI Taxonomy" id="2054272"/>
    <lineage>
        <taxon>Viruses</taxon>
        <taxon>Duplodnaviria</taxon>
        <taxon>Heunggongvirae</taxon>
        <taxon>Uroviricota</taxon>
        <taxon>Caudoviricetes</taxon>
        <taxon>Pantevenvirales</taxon>
        <taxon>Ackermannviridae</taxon>
        <taxon>Taipeivirus</taxon>
        <taxon>Taipeivirus may</taxon>
    </lineage>
</organism>